<evidence type="ECO:0000313" key="5">
    <source>
        <dbReference type="EMBL" id="BAZ02769.1"/>
    </source>
</evidence>
<name>A0A1Z4NAL4_9CYAN</name>
<protein>
    <submittedName>
        <fullName evidence="5">TPR domain protein</fullName>
    </submittedName>
</protein>
<dbReference type="PANTHER" id="PTHR44858:SF1">
    <property type="entry name" value="UDP-N-ACETYLGLUCOSAMINE--PEPTIDE N-ACETYLGLUCOSAMINYLTRANSFERASE SPINDLY-RELATED"/>
    <property type="match status" value="1"/>
</dbReference>
<keyword evidence="4" id="KW-0732">Signal</keyword>
<evidence type="ECO:0000256" key="2">
    <source>
        <dbReference type="ARBA" id="ARBA00022803"/>
    </source>
</evidence>
<organism evidence="5 6">
    <name type="scientific">Tolypothrix tenuis PCC 7101</name>
    <dbReference type="NCBI Taxonomy" id="231146"/>
    <lineage>
        <taxon>Bacteria</taxon>
        <taxon>Bacillati</taxon>
        <taxon>Cyanobacteriota</taxon>
        <taxon>Cyanophyceae</taxon>
        <taxon>Nostocales</taxon>
        <taxon>Tolypothrichaceae</taxon>
        <taxon>Tolypothrix</taxon>
    </lineage>
</organism>
<evidence type="ECO:0000256" key="3">
    <source>
        <dbReference type="PROSITE-ProRule" id="PRU00339"/>
    </source>
</evidence>
<evidence type="ECO:0000256" key="4">
    <source>
        <dbReference type="SAM" id="SignalP"/>
    </source>
</evidence>
<dbReference type="InterPro" id="IPR011990">
    <property type="entry name" value="TPR-like_helical_dom_sf"/>
</dbReference>
<dbReference type="SUPFAM" id="SSF48452">
    <property type="entry name" value="TPR-like"/>
    <property type="match status" value="1"/>
</dbReference>
<sequence length="278" mass="31596">MFCLKIPVTCLSLIIATSTMYNVVISKVEASPIPTQQQTATNWLLKGKLKVKQQDYSGALSDFTQAIKIDPKNAEAYYQRGLIYVRYTQPQPLNSDGNIPGCEIVDKLRIVCPFALIDKVAEYKRKAITDFSQAIQLNPLYAAAYHQRGSIQEETEKKLVDFQVATELYQQQSLELLKTDQFAEVLSIWDIIDQLDIKTQSLSRLQVLQESQDLKNPINSSTVSPESCEQLEQQGRMALRNGDRNTALQKFKRLVSKCQGAKYQRRQATIEALEKIRN</sequence>
<dbReference type="AlphaFoldDB" id="A0A1Z4NAL4"/>
<feature type="chain" id="PRO_5012216034" evidence="4">
    <location>
        <begin position="22"/>
        <end position="278"/>
    </location>
</feature>
<proteinExistence type="predicted"/>
<accession>A0A1Z4NAL4</accession>
<feature type="repeat" description="TPR" evidence="3">
    <location>
        <begin position="40"/>
        <end position="73"/>
    </location>
</feature>
<dbReference type="InterPro" id="IPR019734">
    <property type="entry name" value="TPR_rpt"/>
</dbReference>
<keyword evidence="2 3" id="KW-0802">TPR repeat</keyword>
<dbReference type="KEGG" id="ttq:NIES37_67820"/>
<dbReference type="Proteomes" id="UP000218785">
    <property type="component" value="Chromosome"/>
</dbReference>
<keyword evidence="1" id="KW-0677">Repeat</keyword>
<dbReference type="PROSITE" id="PS50005">
    <property type="entry name" value="TPR"/>
    <property type="match status" value="1"/>
</dbReference>
<evidence type="ECO:0000256" key="1">
    <source>
        <dbReference type="ARBA" id="ARBA00022737"/>
    </source>
</evidence>
<dbReference type="Gene3D" id="1.25.40.10">
    <property type="entry name" value="Tetratricopeptide repeat domain"/>
    <property type="match status" value="2"/>
</dbReference>
<evidence type="ECO:0000313" key="6">
    <source>
        <dbReference type="Proteomes" id="UP000218785"/>
    </source>
</evidence>
<dbReference type="PANTHER" id="PTHR44858">
    <property type="entry name" value="TETRATRICOPEPTIDE REPEAT PROTEIN 6"/>
    <property type="match status" value="1"/>
</dbReference>
<reference evidence="5 6" key="1">
    <citation type="submission" date="2017-06" db="EMBL/GenBank/DDBJ databases">
        <title>Genome sequencing of cyanobaciteial culture collection at National Institute for Environmental Studies (NIES).</title>
        <authorList>
            <person name="Hirose Y."/>
            <person name="Shimura Y."/>
            <person name="Fujisawa T."/>
            <person name="Nakamura Y."/>
            <person name="Kawachi M."/>
        </authorList>
    </citation>
    <scope>NUCLEOTIDE SEQUENCE [LARGE SCALE GENOMIC DNA]</scope>
    <source>
        <strain evidence="5 6">NIES-37</strain>
    </source>
</reference>
<dbReference type="Pfam" id="PF13414">
    <property type="entry name" value="TPR_11"/>
    <property type="match status" value="1"/>
</dbReference>
<feature type="signal peptide" evidence="4">
    <location>
        <begin position="1"/>
        <end position="21"/>
    </location>
</feature>
<keyword evidence="6" id="KW-1185">Reference proteome</keyword>
<dbReference type="InterPro" id="IPR050498">
    <property type="entry name" value="Ycf3"/>
</dbReference>
<gene>
    <name evidence="5" type="ORF">NIES37_67820</name>
</gene>
<dbReference type="EMBL" id="AP018248">
    <property type="protein sequence ID" value="BAZ02769.1"/>
    <property type="molecule type" value="Genomic_DNA"/>
</dbReference>